<evidence type="ECO:0000256" key="1">
    <source>
        <dbReference type="SAM" id="SignalP"/>
    </source>
</evidence>
<dbReference type="InterPro" id="IPR006837">
    <property type="entry name" value="Divergent_DAC"/>
</dbReference>
<gene>
    <name evidence="2" type="ORF">CWI69_07465</name>
</gene>
<dbReference type="PANTHER" id="PTHR30105:SF2">
    <property type="entry name" value="DIVERGENT POLYSACCHARIDE DEACETYLASE SUPERFAMILY"/>
    <property type="match status" value="1"/>
</dbReference>
<keyword evidence="1" id="KW-0732">Signal</keyword>
<dbReference type="GO" id="GO:0005975">
    <property type="term" value="P:carbohydrate metabolic process"/>
    <property type="evidence" value="ECO:0007669"/>
    <property type="project" value="InterPro"/>
</dbReference>
<dbReference type="Pfam" id="PF04748">
    <property type="entry name" value="Polysacc_deac_2"/>
    <property type="match status" value="1"/>
</dbReference>
<evidence type="ECO:0008006" key="4">
    <source>
        <dbReference type="Google" id="ProtNLM"/>
    </source>
</evidence>
<accession>A0A432XVV3</accession>
<evidence type="ECO:0000313" key="3">
    <source>
        <dbReference type="Proteomes" id="UP000287198"/>
    </source>
</evidence>
<dbReference type="EMBL" id="PIPW01000002">
    <property type="protein sequence ID" value="RUO52866.1"/>
    <property type="molecule type" value="Genomic_DNA"/>
</dbReference>
<dbReference type="RefSeq" id="WP_126763388.1">
    <property type="nucleotide sequence ID" value="NZ_JBHLTZ010000012.1"/>
</dbReference>
<dbReference type="PANTHER" id="PTHR30105">
    <property type="entry name" value="UNCHARACTERIZED YIBQ-RELATED"/>
    <property type="match status" value="1"/>
</dbReference>
<dbReference type="Gene3D" id="3.20.20.370">
    <property type="entry name" value="Glycoside hydrolase/deacetylase"/>
    <property type="match status" value="1"/>
</dbReference>
<dbReference type="Proteomes" id="UP000287198">
    <property type="component" value="Unassembled WGS sequence"/>
</dbReference>
<comment type="caution">
    <text evidence="2">The sequence shown here is derived from an EMBL/GenBank/DDBJ whole genome shotgun (WGS) entry which is preliminary data.</text>
</comment>
<dbReference type="AlphaFoldDB" id="A0A432XVV3"/>
<feature type="signal peptide" evidence="1">
    <location>
        <begin position="1"/>
        <end position="25"/>
    </location>
</feature>
<proteinExistence type="predicted"/>
<dbReference type="CDD" id="cd10936">
    <property type="entry name" value="CE4_DAC2"/>
    <property type="match status" value="1"/>
</dbReference>
<dbReference type="SUPFAM" id="SSF88713">
    <property type="entry name" value="Glycoside hydrolase/deacetylase"/>
    <property type="match status" value="1"/>
</dbReference>
<dbReference type="InterPro" id="IPR011330">
    <property type="entry name" value="Glyco_hydro/deAcase_b/a-brl"/>
</dbReference>
<organism evidence="2 3">
    <name type="scientific">Pseudidiomarina halophila</name>
    <dbReference type="NCBI Taxonomy" id="1449799"/>
    <lineage>
        <taxon>Bacteria</taxon>
        <taxon>Pseudomonadati</taxon>
        <taxon>Pseudomonadota</taxon>
        <taxon>Gammaproteobacteria</taxon>
        <taxon>Alteromonadales</taxon>
        <taxon>Idiomarinaceae</taxon>
        <taxon>Pseudidiomarina</taxon>
    </lineage>
</organism>
<reference evidence="3" key="1">
    <citation type="journal article" date="2018" name="Front. Microbiol.">
        <title>Genome-Based Analysis Reveals the Taxonomy and Diversity of the Family Idiomarinaceae.</title>
        <authorList>
            <person name="Liu Y."/>
            <person name="Lai Q."/>
            <person name="Shao Z."/>
        </authorList>
    </citation>
    <scope>NUCLEOTIDE SEQUENCE [LARGE SCALE GENOMIC DNA]</scope>
    <source>
        <strain evidence="3">BH195</strain>
    </source>
</reference>
<protein>
    <recommendedName>
        <fullName evidence="4">Divergent polysaccharide deacetylase family protein</fullName>
    </recommendedName>
</protein>
<dbReference type="OrthoDB" id="9784811at2"/>
<name>A0A432XVV3_9GAMM</name>
<feature type="chain" id="PRO_5019132378" description="Divergent polysaccharide deacetylase family protein" evidence="1">
    <location>
        <begin position="26"/>
        <end position="261"/>
    </location>
</feature>
<keyword evidence="3" id="KW-1185">Reference proteome</keyword>
<sequence>MTRLGVAGFGAFLMIFLIMTSPALADTETSSVPPVEEPKPVPRIAIVIDDLGHHQDHFAFADLELPVTLAIMPFTPKAEALAERASEHGHEVMIHMPMQPEHHDRQQQGELDRFDTKAQFIATLSAAFSRLPQARGLNNHQGSRLTAEQQPMQWLMQELAARQLYFLDSRTTTATVAEAQAIEAGLSSARRHVFLDNEPNPEAILLEWQRLITLAEQQGFAVAIGHPYPATLEFLQTQLPALAAQESVQLVYLSELLQTTK</sequence>
<evidence type="ECO:0000313" key="2">
    <source>
        <dbReference type="EMBL" id="RUO52866.1"/>
    </source>
</evidence>